<evidence type="ECO:0000256" key="3">
    <source>
        <dbReference type="ARBA" id="ARBA00022679"/>
    </source>
</evidence>
<keyword evidence="4 7" id="KW-0677">Repeat</keyword>
<dbReference type="Proteomes" id="UP000736328">
    <property type="component" value="Unassembled WGS sequence"/>
</dbReference>
<evidence type="ECO:0000313" key="10">
    <source>
        <dbReference type="Proteomes" id="UP000736328"/>
    </source>
</evidence>
<comment type="caution">
    <text evidence="9">The sequence shown here is derived from an EMBL/GenBank/DDBJ whole genome shotgun (WGS) entry which is preliminary data.</text>
</comment>
<dbReference type="EMBL" id="JACQXR010000025">
    <property type="protein sequence ID" value="MBI4726011.1"/>
    <property type="molecule type" value="Genomic_DNA"/>
</dbReference>
<dbReference type="GO" id="GO:0009245">
    <property type="term" value="P:lipid A biosynthetic process"/>
    <property type="evidence" value="ECO:0007669"/>
    <property type="project" value="UniProtKB-UniRule"/>
</dbReference>
<keyword evidence="2 7" id="KW-0441">Lipid A biosynthesis</keyword>
<keyword evidence="1 7" id="KW-0444">Lipid biosynthesis</keyword>
<dbReference type="NCBIfam" id="TIGR01853">
    <property type="entry name" value="lipid_A_lpxD"/>
    <property type="match status" value="1"/>
</dbReference>
<dbReference type="PANTHER" id="PTHR43378">
    <property type="entry name" value="UDP-3-O-ACYLGLUCOSAMINE N-ACYLTRANSFERASE"/>
    <property type="match status" value="1"/>
</dbReference>
<dbReference type="Gene3D" id="3.40.1390.10">
    <property type="entry name" value="MurE/MurF, N-terminal domain"/>
    <property type="match status" value="1"/>
</dbReference>
<dbReference type="InterPro" id="IPR020573">
    <property type="entry name" value="UDP_GlcNAc_AcTrfase_non-rep"/>
</dbReference>
<sequence length="345" mass="36147">MRSIKASEIAALCQGRLAGPDLDIKGLSGLKEARPGFLSFLSNPKYASSLSGTQASCIIVTPGTEVKDKTLIECHDPYLGFAKAAQLFYRESNPKPKPGIHPAAVVSPSARIDPTASIGPYAVIEAGTEIGPRTVVMGPSFIGARVKIGSDGLIYPNASVREECILGNGVIIHCGAVVGSDGFGYAREGAKYVKIPQTGIVILEDEVEIGANSTIDRGALGPTRIKRGTKLDNLVHIAHNVEIGEDGAIAALSGIAGSTIIGDRLIMGGQVGVIGHLEIGDDVICLAQSGVTKSAPSKTMLYGNPARPHMKVKRIAAAVDMLPEKLKAIKELEQRVAELEEKIKG</sequence>
<comment type="function">
    <text evidence="7">Catalyzes the N-acylation of UDP-3-O-acylglucosamine using 3-hydroxyacyl-ACP as the acyl donor. Is involved in the biosynthesis of lipid A, a phosphorylated glycolipid that anchors the lipopolysaccharide to the outer membrane of the cell.</text>
</comment>
<comment type="similarity">
    <text evidence="7">Belongs to the transferase hexapeptide repeat family. LpxD subfamily.</text>
</comment>
<dbReference type="AlphaFoldDB" id="A0A933I7M9"/>
<keyword evidence="6 7" id="KW-0012">Acyltransferase</keyword>
<dbReference type="GO" id="GO:0103118">
    <property type="term" value="F:UDP-3-O-[(3R)-3-hydroxyacyl]-glucosamine N-acyltransferase activity"/>
    <property type="evidence" value="ECO:0007669"/>
    <property type="project" value="UniProtKB-EC"/>
</dbReference>
<gene>
    <name evidence="7 9" type="primary">lpxD</name>
    <name evidence="9" type="ORF">HY768_02095</name>
</gene>
<accession>A0A933I7M9</accession>
<organism evidence="9 10">
    <name type="scientific">candidate division TA06 bacterium</name>
    <dbReference type="NCBI Taxonomy" id="2250710"/>
    <lineage>
        <taxon>Bacteria</taxon>
        <taxon>Bacteria division TA06</taxon>
    </lineage>
</organism>
<dbReference type="CDD" id="cd03352">
    <property type="entry name" value="LbH_LpxD"/>
    <property type="match status" value="1"/>
</dbReference>
<evidence type="ECO:0000256" key="6">
    <source>
        <dbReference type="ARBA" id="ARBA00023315"/>
    </source>
</evidence>
<name>A0A933I7M9_UNCT6</name>
<evidence type="ECO:0000256" key="2">
    <source>
        <dbReference type="ARBA" id="ARBA00022556"/>
    </source>
</evidence>
<keyword evidence="5 7" id="KW-0443">Lipid metabolism</keyword>
<evidence type="ECO:0000256" key="4">
    <source>
        <dbReference type="ARBA" id="ARBA00022737"/>
    </source>
</evidence>
<proteinExistence type="inferred from homology"/>
<dbReference type="HAMAP" id="MF_00523">
    <property type="entry name" value="LpxD"/>
    <property type="match status" value="1"/>
</dbReference>
<evidence type="ECO:0000256" key="1">
    <source>
        <dbReference type="ARBA" id="ARBA00022516"/>
    </source>
</evidence>
<dbReference type="Gene3D" id="2.160.10.10">
    <property type="entry name" value="Hexapeptide repeat proteins"/>
    <property type="match status" value="1"/>
</dbReference>
<dbReference type="EC" id="2.3.1.191" evidence="7"/>
<dbReference type="GO" id="GO:0016410">
    <property type="term" value="F:N-acyltransferase activity"/>
    <property type="evidence" value="ECO:0007669"/>
    <property type="project" value="InterPro"/>
</dbReference>
<protein>
    <recommendedName>
        <fullName evidence="7">UDP-3-O-acylglucosamine N-acyltransferase</fullName>
        <ecNumber evidence="7">2.3.1.191</ecNumber>
    </recommendedName>
</protein>
<evidence type="ECO:0000256" key="7">
    <source>
        <dbReference type="HAMAP-Rule" id="MF_00523"/>
    </source>
</evidence>
<dbReference type="GO" id="GO:0016020">
    <property type="term" value="C:membrane"/>
    <property type="evidence" value="ECO:0007669"/>
    <property type="project" value="GOC"/>
</dbReference>
<dbReference type="Pfam" id="PF04613">
    <property type="entry name" value="LpxD"/>
    <property type="match status" value="1"/>
</dbReference>
<dbReference type="PANTHER" id="PTHR43378:SF2">
    <property type="entry name" value="UDP-3-O-ACYLGLUCOSAMINE N-ACYLTRANSFERASE 1, MITOCHONDRIAL-RELATED"/>
    <property type="match status" value="1"/>
</dbReference>
<dbReference type="NCBIfam" id="NF002060">
    <property type="entry name" value="PRK00892.1"/>
    <property type="match status" value="1"/>
</dbReference>
<evidence type="ECO:0000313" key="9">
    <source>
        <dbReference type="EMBL" id="MBI4726011.1"/>
    </source>
</evidence>
<comment type="pathway">
    <text evidence="7">Bacterial outer membrane biogenesis; LPS lipid A biosynthesis.</text>
</comment>
<feature type="domain" description="UDP-3-O-[3-hydroxymyristoyl] glucosamine N-acyltransferase non-repeat region" evidence="8">
    <location>
        <begin position="21"/>
        <end position="87"/>
    </location>
</feature>
<reference evidence="9" key="1">
    <citation type="submission" date="2020-07" db="EMBL/GenBank/DDBJ databases">
        <title>Huge and variable diversity of episymbiotic CPR bacteria and DPANN archaea in groundwater ecosystems.</title>
        <authorList>
            <person name="He C.Y."/>
            <person name="Keren R."/>
            <person name="Whittaker M."/>
            <person name="Farag I.F."/>
            <person name="Doudna J."/>
            <person name="Cate J.H.D."/>
            <person name="Banfield J.F."/>
        </authorList>
    </citation>
    <scope>NUCLEOTIDE SEQUENCE</scope>
    <source>
        <strain evidence="9">NC_groundwater_1520_Pr4_B-0.1um_53_5</strain>
    </source>
</reference>
<keyword evidence="3 7" id="KW-0808">Transferase</keyword>
<evidence type="ECO:0000256" key="5">
    <source>
        <dbReference type="ARBA" id="ARBA00023098"/>
    </source>
</evidence>
<feature type="active site" description="Proton acceptor" evidence="7">
    <location>
        <position position="239"/>
    </location>
</feature>
<dbReference type="InterPro" id="IPR011004">
    <property type="entry name" value="Trimer_LpxA-like_sf"/>
</dbReference>
<comment type="catalytic activity">
    <reaction evidence="7">
        <text>a UDP-3-O-[(3R)-3-hydroxyacyl]-alpha-D-glucosamine + a (3R)-hydroxyacyl-[ACP] = a UDP-2-N,3-O-bis[(3R)-3-hydroxyacyl]-alpha-D-glucosamine + holo-[ACP] + H(+)</text>
        <dbReference type="Rhea" id="RHEA:53836"/>
        <dbReference type="Rhea" id="RHEA-COMP:9685"/>
        <dbReference type="Rhea" id="RHEA-COMP:9945"/>
        <dbReference type="ChEBI" id="CHEBI:15378"/>
        <dbReference type="ChEBI" id="CHEBI:64479"/>
        <dbReference type="ChEBI" id="CHEBI:78827"/>
        <dbReference type="ChEBI" id="CHEBI:137740"/>
        <dbReference type="ChEBI" id="CHEBI:137748"/>
        <dbReference type="EC" id="2.3.1.191"/>
    </reaction>
</comment>
<evidence type="ECO:0000259" key="8">
    <source>
        <dbReference type="Pfam" id="PF04613"/>
    </source>
</evidence>
<comment type="subunit">
    <text evidence="7">Homotrimer.</text>
</comment>
<dbReference type="InterPro" id="IPR007691">
    <property type="entry name" value="LpxD"/>
</dbReference>
<dbReference type="SUPFAM" id="SSF51161">
    <property type="entry name" value="Trimeric LpxA-like enzymes"/>
    <property type="match status" value="1"/>
</dbReference>